<dbReference type="Gene3D" id="3.40.630.30">
    <property type="match status" value="1"/>
</dbReference>
<dbReference type="GO" id="GO:0008360">
    <property type="term" value="P:regulation of cell shape"/>
    <property type="evidence" value="ECO:0007669"/>
    <property type="project" value="UniProtKB-KW"/>
</dbReference>
<dbReference type="PANTHER" id="PTHR36174:SF1">
    <property type="entry name" value="LIPID II:GLYCINE GLYCYLTRANSFERASE"/>
    <property type="match status" value="1"/>
</dbReference>
<evidence type="ECO:0000256" key="1">
    <source>
        <dbReference type="ARBA" id="ARBA00004496"/>
    </source>
</evidence>
<dbReference type="AlphaFoldDB" id="A0A1C7EFU4"/>
<evidence type="ECO:0000313" key="14">
    <source>
        <dbReference type="Proteomes" id="UP000092495"/>
    </source>
</evidence>
<evidence type="ECO:0000256" key="9">
    <source>
        <dbReference type="ARBA" id="ARBA00040679"/>
    </source>
</evidence>
<dbReference type="InterPro" id="IPR038740">
    <property type="entry name" value="BioF2-like_GNAT_dom"/>
</dbReference>
<dbReference type="GO" id="GO:0016755">
    <property type="term" value="F:aminoacyltransferase activity"/>
    <property type="evidence" value="ECO:0007669"/>
    <property type="project" value="InterPro"/>
</dbReference>
<evidence type="ECO:0000256" key="7">
    <source>
        <dbReference type="ARBA" id="ARBA00023316"/>
    </source>
</evidence>
<keyword evidence="3" id="KW-0808">Transferase</keyword>
<evidence type="ECO:0000256" key="11">
    <source>
        <dbReference type="ARBA" id="ARBA00048654"/>
    </source>
</evidence>
<keyword evidence="4" id="KW-0133">Cell shape</keyword>
<comment type="catalytic activity">
    <reaction evidence="11">
        <text>beta-D-GlcNAc-(1-&gt;4)-Mur2Ac(oyl-L-Ala-D-isoglutaminyl-L-Lys-D-Ala-D-Ala)-di-trans,octa-cis-undecaprenyl diphosphate + glycyl-tRNA(Gly) = beta-D-GlcNAc-(1-&gt;4)-Mur2Ac(oyl-L-Ala-D-isoglutaminyl-L-Lys-(N(6)-Gly)-D-Ala-D-Ala)-di-trans,octa-cis-undecaprenyl diphosphate + tRNA(Gly) + H(+)</text>
        <dbReference type="Rhea" id="RHEA:30435"/>
        <dbReference type="Rhea" id="RHEA-COMP:9664"/>
        <dbReference type="Rhea" id="RHEA-COMP:9683"/>
        <dbReference type="ChEBI" id="CHEBI:15378"/>
        <dbReference type="ChEBI" id="CHEBI:62233"/>
        <dbReference type="ChEBI" id="CHEBI:62234"/>
        <dbReference type="ChEBI" id="CHEBI:78442"/>
        <dbReference type="ChEBI" id="CHEBI:78522"/>
        <dbReference type="EC" id="2.3.2.16"/>
    </reaction>
</comment>
<evidence type="ECO:0000313" key="13">
    <source>
        <dbReference type="EMBL" id="ANU22541.1"/>
    </source>
</evidence>
<organism evidence="13 14">
    <name type="scientific">Planococcus donghaensis</name>
    <dbReference type="NCBI Taxonomy" id="414778"/>
    <lineage>
        <taxon>Bacteria</taxon>
        <taxon>Bacillati</taxon>
        <taxon>Bacillota</taxon>
        <taxon>Bacilli</taxon>
        <taxon>Bacillales</taxon>
        <taxon>Caryophanaceae</taxon>
        <taxon>Planococcus</taxon>
    </lineage>
</organism>
<dbReference type="InterPro" id="IPR050644">
    <property type="entry name" value="PG_Glycine_Bridge_Synth"/>
</dbReference>
<dbReference type="GO" id="GO:0005737">
    <property type="term" value="C:cytoplasm"/>
    <property type="evidence" value="ECO:0007669"/>
    <property type="project" value="UniProtKB-SubCell"/>
</dbReference>
<dbReference type="RefSeq" id="WP_065525646.1">
    <property type="nucleotide sequence ID" value="NZ_CP016543.2"/>
</dbReference>
<evidence type="ECO:0000259" key="12">
    <source>
        <dbReference type="Pfam" id="PF13480"/>
    </source>
</evidence>
<dbReference type="PROSITE" id="PS51191">
    <property type="entry name" value="FEMABX"/>
    <property type="match status" value="1"/>
</dbReference>
<dbReference type="STRING" id="414778.BCM40_03870"/>
<keyword evidence="5" id="KW-0573">Peptidoglycan synthesis</keyword>
<proteinExistence type="inferred from homology"/>
<dbReference type="PANTHER" id="PTHR36174">
    <property type="entry name" value="LIPID II:GLYCINE GLYCYLTRANSFERASE"/>
    <property type="match status" value="1"/>
</dbReference>
<dbReference type="Pfam" id="PF13480">
    <property type="entry name" value="Acetyltransf_6"/>
    <property type="match status" value="1"/>
</dbReference>
<evidence type="ECO:0000256" key="4">
    <source>
        <dbReference type="ARBA" id="ARBA00022960"/>
    </source>
</evidence>
<comment type="subcellular location">
    <subcellularLocation>
        <location evidence="1">Cytoplasm</location>
    </subcellularLocation>
</comment>
<dbReference type="EMBL" id="CP016543">
    <property type="protein sequence ID" value="ANU22541.1"/>
    <property type="molecule type" value="Genomic_DNA"/>
</dbReference>
<protein>
    <recommendedName>
        <fullName evidence="9">Lipid II:glycine glycyltransferase</fullName>
        <ecNumber evidence="8">2.3.2.16</ecNumber>
    </recommendedName>
    <alternativeName>
        <fullName evidence="10">Factor essential for expression of methicillin resistance X</fullName>
    </alternativeName>
</protein>
<keyword evidence="7" id="KW-0961">Cell wall biogenesis/degradation</keyword>
<name>A0A1C7EFU4_9BACL</name>
<evidence type="ECO:0000256" key="8">
    <source>
        <dbReference type="ARBA" id="ARBA00039074"/>
    </source>
</evidence>
<evidence type="ECO:0000256" key="3">
    <source>
        <dbReference type="ARBA" id="ARBA00022679"/>
    </source>
</evidence>
<dbReference type="InterPro" id="IPR003447">
    <property type="entry name" value="FEMABX"/>
</dbReference>
<dbReference type="OrthoDB" id="9785911at2"/>
<dbReference type="Proteomes" id="UP000092495">
    <property type="component" value="Chromosome"/>
</dbReference>
<evidence type="ECO:0000256" key="2">
    <source>
        <dbReference type="ARBA" id="ARBA00009943"/>
    </source>
</evidence>
<evidence type="ECO:0000256" key="6">
    <source>
        <dbReference type="ARBA" id="ARBA00023315"/>
    </source>
</evidence>
<evidence type="ECO:0000256" key="10">
    <source>
        <dbReference type="ARBA" id="ARBA00042933"/>
    </source>
</evidence>
<feature type="domain" description="BioF2-like acetyltransferase" evidence="12">
    <location>
        <begin position="144"/>
        <end position="269"/>
    </location>
</feature>
<dbReference type="GO" id="GO:0071555">
    <property type="term" value="P:cell wall organization"/>
    <property type="evidence" value="ECO:0007669"/>
    <property type="project" value="UniProtKB-KW"/>
</dbReference>
<evidence type="ECO:0000256" key="5">
    <source>
        <dbReference type="ARBA" id="ARBA00022984"/>
    </source>
</evidence>
<dbReference type="SUPFAM" id="SSF55729">
    <property type="entry name" value="Acyl-CoA N-acyltransferases (Nat)"/>
    <property type="match status" value="1"/>
</dbReference>
<dbReference type="GO" id="GO:0009252">
    <property type="term" value="P:peptidoglycan biosynthetic process"/>
    <property type="evidence" value="ECO:0007669"/>
    <property type="project" value="UniProtKB-KW"/>
</dbReference>
<dbReference type="EC" id="2.3.2.16" evidence="8"/>
<dbReference type="KEGG" id="pdg:BCM40_03870"/>
<accession>A0A1C7EFU4</accession>
<keyword evidence="6" id="KW-0012">Acyltransferase</keyword>
<dbReference type="InterPro" id="IPR016181">
    <property type="entry name" value="Acyl_CoA_acyltransferase"/>
</dbReference>
<sequence length="334" mass="38990">MEDIYFEKDYGRLYEKIENGVCEIFEFQHPFGKVDHLFIKRPIFIDLGGETFYDITTPYGYGGPRITGCEEEHKSEVVEAFQHAFEEYCLKENIVSEFVRFHPLFPNAQDFESCYELTFRRYTTGTNLKDFEDPIKSEFSRSKQKSIQKALKAGVEYRVIVNPTDLEDFKRLYYETMKRRDAATVYYFDDDYFNGLLQSLGENTLMVEVLYEGKVIASGLNFAYGKFIHIHLSGTLQEYQHLSSAFVMRYALVLWGKEHGMELVHEGGGITGRLDDPLYLFKKQFGKNTEFPFYVSYKIWNQKVYDAMCKAVGADKEEAFFPAYRSTPAKLVKE</sequence>
<comment type="similarity">
    <text evidence="2">Belongs to the FemABX family.</text>
</comment>
<reference evidence="13" key="1">
    <citation type="submission" date="2016-10" db="EMBL/GenBank/DDBJ databases">
        <authorList>
            <person name="See-Too W.S."/>
        </authorList>
    </citation>
    <scope>NUCLEOTIDE SEQUENCE</scope>
    <source>
        <strain evidence="13">DSM 22276</strain>
    </source>
</reference>
<keyword evidence="14" id="KW-1185">Reference proteome</keyword>
<gene>
    <name evidence="13" type="ORF">BCM40_03870</name>
</gene>